<keyword evidence="1" id="KW-0472">Membrane</keyword>
<accession>A0A561P414</accession>
<evidence type="ECO:0000313" key="2">
    <source>
        <dbReference type="EMBL" id="TWF32856.1"/>
    </source>
</evidence>
<evidence type="ECO:0000256" key="1">
    <source>
        <dbReference type="SAM" id="Phobius"/>
    </source>
</evidence>
<organism evidence="2 3">
    <name type="scientific">Chitinophaga polysaccharea</name>
    <dbReference type="NCBI Taxonomy" id="1293035"/>
    <lineage>
        <taxon>Bacteria</taxon>
        <taxon>Pseudomonadati</taxon>
        <taxon>Bacteroidota</taxon>
        <taxon>Chitinophagia</taxon>
        <taxon>Chitinophagales</taxon>
        <taxon>Chitinophagaceae</taxon>
        <taxon>Chitinophaga</taxon>
    </lineage>
</organism>
<proteinExistence type="predicted"/>
<dbReference type="EMBL" id="VIWO01000013">
    <property type="protein sequence ID" value="TWF32856.1"/>
    <property type="molecule type" value="Genomic_DNA"/>
</dbReference>
<evidence type="ECO:0008006" key="4">
    <source>
        <dbReference type="Google" id="ProtNLM"/>
    </source>
</evidence>
<feature type="transmembrane region" description="Helical" evidence="1">
    <location>
        <begin position="36"/>
        <end position="55"/>
    </location>
</feature>
<dbReference type="AlphaFoldDB" id="A0A561P414"/>
<gene>
    <name evidence="2" type="ORF">FHW36_113111</name>
</gene>
<protein>
    <recommendedName>
        <fullName evidence="4">PH (Pleckstrin Homology) domain-containing protein</fullName>
    </recommendedName>
</protein>
<dbReference type="Proteomes" id="UP000320811">
    <property type="component" value="Unassembled WGS sequence"/>
</dbReference>
<name>A0A561P414_9BACT</name>
<sequence length="171" mass="19969">MRKEPLDKLSGYIEREDISSPKFKFDENGLSISSPVFNYNSITTLVLLPLIIFLMQKANFFIGLLLLGIALFSLWYEFESVNDFEINFDNNCSIIKRRNPITRLFFFINQEVRFAVANIAGFSYRSTQQKPSFRRYRLYVTLENGDEFLFSDIGSETRANEIVLLLNNVFK</sequence>
<keyword evidence="1" id="KW-0812">Transmembrane</keyword>
<feature type="transmembrane region" description="Helical" evidence="1">
    <location>
        <begin position="60"/>
        <end position="78"/>
    </location>
</feature>
<evidence type="ECO:0000313" key="3">
    <source>
        <dbReference type="Proteomes" id="UP000320811"/>
    </source>
</evidence>
<keyword evidence="3" id="KW-1185">Reference proteome</keyword>
<comment type="caution">
    <text evidence="2">The sequence shown here is derived from an EMBL/GenBank/DDBJ whole genome shotgun (WGS) entry which is preliminary data.</text>
</comment>
<reference evidence="2 3" key="1">
    <citation type="submission" date="2019-06" db="EMBL/GenBank/DDBJ databases">
        <title>Sorghum-associated microbial communities from plants grown in Nebraska, USA.</title>
        <authorList>
            <person name="Schachtman D."/>
        </authorList>
    </citation>
    <scope>NUCLEOTIDE SEQUENCE [LARGE SCALE GENOMIC DNA]</scope>
    <source>
        <strain evidence="2 3">1209</strain>
    </source>
</reference>
<keyword evidence="1" id="KW-1133">Transmembrane helix</keyword>